<gene>
    <name evidence="4" type="ORF">LfDm3_0169</name>
</gene>
<evidence type="ECO:0000313" key="5">
    <source>
        <dbReference type="Proteomes" id="UP000031397"/>
    </source>
</evidence>
<keyword evidence="1" id="KW-0238">DNA-binding</keyword>
<evidence type="ECO:0000256" key="1">
    <source>
        <dbReference type="PROSITE-ProRule" id="PRU01076"/>
    </source>
</evidence>
<accession>A0A0C1LZE7</accession>
<protein>
    <recommendedName>
        <fullName evidence="3">SpoVT-AbrB domain-containing protein</fullName>
    </recommendedName>
</protein>
<dbReference type="InterPro" id="IPR037914">
    <property type="entry name" value="SpoVT-AbrB_sf"/>
</dbReference>
<evidence type="ECO:0000259" key="3">
    <source>
        <dbReference type="PROSITE" id="PS51740"/>
    </source>
</evidence>
<name>A0A0C1LZE7_9LACO</name>
<sequence>MFTNKIKITATMTSKNQITIPKTVRDILDLKQNDQLEFTIQKDGSITIAPKESFEDFWKIVEDQEKKYGNVSSPETDWGPDQGSEVID</sequence>
<dbReference type="Proteomes" id="UP000031397">
    <property type="component" value="Unassembled WGS sequence"/>
</dbReference>
<dbReference type="SUPFAM" id="SSF89447">
    <property type="entry name" value="AbrB/MazE/MraZ-like"/>
    <property type="match status" value="1"/>
</dbReference>
<organism evidence="4 5">
    <name type="scientific">Fructilactobacillus fructivorans</name>
    <dbReference type="NCBI Taxonomy" id="1614"/>
    <lineage>
        <taxon>Bacteria</taxon>
        <taxon>Bacillati</taxon>
        <taxon>Bacillota</taxon>
        <taxon>Bacilli</taxon>
        <taxon>Lactobacillales</taxon>
        <taxon>Lactobacillaceae</taxon>
        <taxon>Fructilactobacillus</taxon>
    </lineage>
</organism>
<dbReference type="EMBL" id="JOJZ01000009">
    <property type="protein sequence ID" value="KID42240.1"/>
    <property type="molecule type" value="Genomic_DNA"/>
</dbReference>
<dbReference type="Gene3D" id="2.10.260.10">
    <property type="match status" value="1"/>
</dbReference>
<feature type="domain" description="SpoVT-AbrB" evidence="3">
    <location>
        <begin position="7"/>
        <end position="53"/>
    </location>
</feature>
<evidence type="ECO:0000313" key="4">
    <source>
        <dbReference type="EMBL" id="KID42240.1"/>
    </source>
</evidence>
<dbReference type="InterPro" id="IPR007159">
    <property type="entry name" value="SpoVT-AbrB_dom"/>
</dbReference>
<evidence type="ECO:0000256" key="2">
    <source>
        <dbReference type="SAM" id="MobiDB-lite"/>
    </source>
</evidence>
<comment type="caution">
    <text evidence="4">The sequence shown here is derived from an EMBL/GenBank/DDBJ whole genome shotgun (WGS) entry which is preliminary data.</text>
</comment>
<keyword evidence="5" id="KW-1185">Reference proteome</keyword>
<dbReference type="Pfam" id="PF04014">
    <property type="entry name" value="MazE_antitoxin"/>
    <property type="match status" value="1"/>
</dbReference>
<dbReference type="RefSeq" id="WP_039143179.1">
    <property type="nucleotide sequence ID" value="NZ_JOJZ01000009.1"/>
</dbReference>
<dbReference type="OrthoDB" id="9811597at2"/>
<dbReference type="GeneID" id="74912874"/>
<feature type="region of interest" description="Disordered" evidence="2">
    <location>
        <begin position="69"/>
        <end position="88"/>
    </location>
</feature>
<proteinExistence type="predicted"/>
<dbReference type="GO" id="GO:0003677">
    <property type="term" value="F:DNA binding"/>
    <property type="evidence" value="ECO:0007669"/>
    <property type="project" value="UniProtKB-UniRule"/>
</dbReference>
<reference evidence="4 5" key="1">
    <citation type="submission" date="2014-06" db="EMBL/GenBank/DDBJ databases">
        <title>Functional and comparative genomic analyses of the Drosophila gut microbiota identify candidate symbiosis factors.</title>
        <authorList>
            <person name="Newell P.D."/>
            <person name="Chaston J.M."/>
            <person name="Douglas A.E."/>
        </authorList>
    </citation>
    <scope>NUCLEOTIDE SEQUENCE [LARGE SCALE GENOMIC DNA]</scope>
    <source>
        <strain evidence="4 5">DmCS_002</strain>
    </source>
</reference>
<dbReference type="AlphaFoldDB" id="A0A0C1LZE7"/>
<dbReference type="SMART" id="SM00966">
    <property type="entry name" value="SpoVT_AbrB"/>
    <property type="match status" value="1"/>
</dbReference>
<dbReference type="PATRIC" id="fig|1614.7.peg.159"/>
<dbReference type="PROSITE" id="PS51740">
    <property type="entry name" value="SPOVT_ABRB"/>
    <property type="match status" value="1"/>
</dbReference>
<dbReference type="NCBIfam" id="TIGR01439">
    <property type="entry name" value="lp_hng_hel_AbrB"/>
    <property type="match status" value="1"/>
</dbReference>